<organism evidence="10 11">
    <name type="scientific">Parabacteroides faecalis</name>
    <dbReference type="NCBI Taxonomy" id="2924040"/>
    <lineage>
        <taxon>Bacteria</taxon>
        <taxon>Pseudomonadati</taxon>
        <taxon>Bacteroidota</taxon>
        <taxon>Bacteroidia</taxon>
        <taxon>Bacteroidales</taxon>
        <taxon>Tannerellaceae</taxon>
        <taxon>Parabacteroides</taxon>
    </lineage>
</organism>
<dbReference type="NCBIfam" id="TIGR00770">
    <property type="entry name" value="Dcu"/>
    <property type="match status" value="1"/>
</dbReference>
<dbReference type="Proteomes" id="UP001165444">
    <property type="component" value="Unassembled WGS sequence"/>
</dbReference>
<dbReference type="PIRSF" id="PIRSF004539">
    <property type="entry name" value="C4-dicrbxl_trns"/>
    <property type="match status" value="1"/>
</dbReference>
<name>A0ABT0C007_9BACT</name>
<dbReference type="InterPro" id="IPR004668">
    <property type="entry name" value="Anaer_Dcu_memb_transpt"/>
</dbReference>
<dbReference type="NCBIfam" id="NF006927">
    <property type="entry name" value="PRK09412.1"/>
    <property type="match status" value="1"/>
</dbReference>
<evidence type="ECO:0000256" key="4">
    <source>
        <dbReference type="ARBA" id="ARBA00022475"/>
    </source>
</evidence>
<evidence type="ECO:0000256" key="6">
    <source>
        <dbReference type="ARBA" id="ARBA00022692"/>
    </source>
</evidence>
<keyword evidence="8 9" id="KW-0472">Membrane</keyword>
<dbReference type="EMBL" id="JAKZMM010000013">
    <property type="protein sequence ID" value="MCJ2380352.1"/>
    <property type="molecule type" value="Genomic_DNA"/>
</dbReference>
<keyword evidence="7 9" id="KW-1133">Transmembrane helix</keyword>
<dbReference type="Pfam" id="PF03605">
    <property type="entry name" value="DcuA_DcuB"/>
    <property type="match status" value="1"/>
</dbReference>
<accession>A0ABT0C007</accession>
<dbReference type="PANTHER" id="PTHR36106:SF1">
    <property type="entry name" value="ANAEROBIC C4-DICARBOXYLATE TRANSPORTER DCUB"/>
    <property type="match status" value="1"/>
</dbReference>
<feature type="transmembrane region" description="Helical" evidence="9">
    <location>
        <begin position="414"/>
        <end position="433"/>
    </location>
</feature>
<feature type="transmembrane region" description="Helical" evidence="9">
    <location>
        <begin position="224"/>
        <end position="242"/>
    </location>
</feature>
<dbReference type="NCBIfam" id="NF009136">
    <property type="entry name" value="PRK12489.1"/>
    <property type="match status" value="1"/>
</dbReference>
<feature type="transmembrane region" description="Helical" evidence="9">
    <location>
        <begin position="331"/>
        <end position="349"/>
    </location>
</feature>
<evidence type="ECO:0000256" key="3">
    <source>
        <dbReference type="ARBA" id="ARBA00022448"/>
    </source>
</evidence>
<feature type="transmembrane region" description="Helical" evidence="9">
    <location>
        <begin position="361"/>
        <end position="385"/>
    </location>
</feature>
<evidence type="ECO:0000313" key="11">
    <source>
        <dbReference type="Proteomes" id="UP001165444"/>
    </source>
</evidence>
<dbReference type="RefSeq" id="WP_243324250.1">
    <property type="nucleotide sequence ID" value="NZ_JAKZMM010000013.1"/>
</dbReference>
<feature type="transmembrane region" description="Helical" evidence="9">
    <location>
        <begin position="25"/>
        <end position="42"/>
    </location>
</feature>
<evidence type="ECO:0000256" key="8">
    <source>
        <dbReference type="ARBA" id="ARBA00023136"/>
    </source>
</evidence>
<evidence type="ECO:0000256" key="1">
    <source>
        <dbReference type="ARBA" id="ARBA00004429"/>
    </source>
</evidence>
<dbReference type="PANTHER" id="PTHR36106">
    <property type="entry name" value="ANAEROBIC C4-DICARBOXYLATE TRANSPORTER DCUB"/>
    <property type="match status" value="1"/>
</dbReference>
<feature type="transmembrane region" description="Helical" evidence="9">
    <location>
        <begin position="49"/>
        <end position="73"/>
    </location>
</feature>
<keyword evidence="6 9" id="KW-0812">Transmembrane</keyword>
<protein>
    <submittedName>
        <fullName evidence="10">Anaerobic C4-dicarboxylate transporter</fullName>
    </submittedName>
</protein>
<evidence type="ECO:0000256" key="7">
    <source>
        <dbReference type="ARBA" id="ARBA00022989"/>
    </source>
</evidence>
<keyword evidence="5" id="KW-0997">Cell inner membrane</keyword>
<reference evidence="10 11" key="1">
    <citation type="submission" date="2022-03" db="EMBL/GenBank/DDBJ databases">
        <title>Parabacteroides sp. nov. isolated from swine feces.</title>
        <authorList>
            <person name="Bak J.E."/>
        </authorList>
    </citation>
    <scope>NUCLEOTIDE SEQUENCE [LARGE SCALE GENOMIC DNA]</scope>
    <source>
        <strain evidence="10 11">AGMB00274</strain>
    </source>
</reference>
<feature type="transmembrane region" description="Helical" evidence="9">
    <location>
        <begin position="131"/>
        <end position="158"/>
    </location>
</feature>
<feature type="transmembrane region" description="Helical" evidence="9">
    <location>
        <begin position="262"/>
        <end position="281"/>
    </location>
</feature>
<keyword evidence="3" id="KW-0813">Transport</keyword>
<feature type="transmembrane region" description="Helical" evidence="9">
    <location>
        <begin position="293"/>
        <end position="311"/>
    </location>
</feature>
<comment type="caution">
    <text evidence="10">The sequence shown here is derived from an EMBL/GenBank/DDBJ whole genome shotgun (WGS) entry which is preliminary data.</text>
</comment>
<gene>
    <name evidence="10" type="ORF">MUN53_06965</name>
</gene>
<evidence type="ECO:0000313" key="10">
    <source>
        <dbReference type="EMBL" id="MCJ2380352.1"/>
    </source>
</evidence>
<evidence type="ECO:0000256" key="5">
    <source>
        <dbReference type="ARBA" id="ARBA00022519"/>
    </source>
</evidence>
<evidence type="ECO:0000256" key="2">
    <source>
        <dbReference type="ARBA" id="ARBA00006413"/>
    </source>
</evidence>
<comment type="subcellular location">
    <subcellularLocation>
        <location evidence="1">Cell inner membrane</location>
        <topology evidence="1">Multi-pass membrane protein</topology>
    </subcellularLocation>
</comment>
<evidence type="ECO:0000256" key="9">
    <source>
        <dbReference type="SAM" id="Phobius"/>
    </source>
</evidence>
<comment type="similarity">
    <text evidence="2">Belongs to the DcuA/DcuB transporter (TC 2.A.13.1) family.</text>
</comment>
<sequence>MLLQLFFVLVAIVIGARIGGIGLGVMGGIGLAVLTFVFGLAPTAPPIDVMLMIVAVIAAASCMQAAGGLDLMVKWAEKLLRKNPQQITLLSPLVTYFFTFVAGTGHVAYSVLPVIAEVARDTKIRPERPMAIAVIASQQAITASPISAATVALLSLLAGYDISLMDILKISVPCTLLGVLAGALYSLRVGKELKDDPEYQRRLANGELSDSHYKAKEVSDPKKAGWAVALFLLATLGIVLFGSMESLRPRFELESGVVVMEMSHIIEILMLSAAALILLVTRTDGIKAAQGSVFSAGMQAVVAIFGIAWMGDTFIAGNMAELKSGIVDIVTQMPWLFGLALFVMSILLFSQAATIRAMLPLGIALGISPWMLIALFPAVNGYFFIPNYPTVVAAINFDQTGTTRIGKYVLNHSFMMPGLIATVVSVVLGLLFIQLL</sequence>
<feature type="transmembrane region" description="Helical" evidence="9">
    <location>
        <begin position="93"/>
        <end position="119"/>
    </location>
</feature>
<keyword evidence="11" id="KW-1185">Reference proteome</keyword>
<keyword evidence="4" id="KW-1003">Cell membrane</keyword>
<proteinExistence type="inferred from homology"/>